<gene>
    <name evidence="4" type="primary">iolG</name>
    <name evidence="4" type="ORF">JG30_13410</name>
</gene>
<proteinExistence type="inferred from homology"/>
<dbReference type="InterPro" id="IPR050424">
    <property type="entry name" value="Gfo-Idh-MocA_inositol_DH"/>
</dbReference>
<dbReference type="InterPro" id="IPR004104">
    <property type="entry name" value="Gfo/Idh/MocA-like_OxRdtase_C"/>
</dbReference>
<dbReference type="Gene3D" id="3.40.50.720">
    <property type="entry name" value="NAD(P)-binding Rossmann-like Domain"/>
    <property type="match status" value="1"/>
</dbReference>
<feature type="domain" description="Gfo/Idh/MocA-like oxidoreductase C-terminal" evidence="3">
    <location>
        <begin position="136"/>
        <end position="327"/>
    </location>
</feature>
<dbReference type="SUPFAM" id="SSF55347">
    <property type="entry name" value="Glyceraldehyde-3-phosphate dehydrogenase-like, C-terminal domain"/>
    <property type="match status" value="1"/>
</dbReference>
<dbReference type="Pfam" id="PF02894">
    <property type="entry name" value="GFO_IDH_MocA_C"/>
    <property type="match status" value="1"/>
</dbReference>
<sequence length="341" mass="38356">MVKIGLIGCGAIAHTHVSNLVNHLKGEEITEVFDVVPQAAKDLIKEYQLNAHLSESVDALVNSNNVDVVMVCSRNDTHVEPILAAIQAHKYVFTEKPLATTAAACKKIIAAEVAAGQRFVQVGFMRRYDPAYQELKATIDQGLIGAPLMGYCRHFMTVPPTSYFKTENTINDSFIHESDIIHWLFKDDYASVQVQFPRPNSLNPAAELKDPQIVTVKMKQGAIVNVYLNQNSHYGYEVRCQVIGEKGIAQLPEVNRLDLHADRKIYHDVDYDWSNRFVEAYQRELQDFIDHANRQEALTGPTAWDGYIATVTSDCAIQSQKNEAVVPIELPERPELYQTKE</sequence>
<keyword evidence="5" id="KW-1185">Reference proteome</keyword>
<dbReference type="RefSeq" id="WP_046317393.1">
    <property type="nucleotide sequence ID" value="NZ_JBHSZT010000005.1"/>
</dbReference>
<dbReference type="InterPro" id="IPR000683">
    <property type="entry name" value="Gfo/Idh/MocA-like_OxRdtase_N"/>
</dbReference>
<evidence type="ECO:0000259" key="3">
    <source>
        <dbReference type="Pfam" id="PF02894"/>
    </source>
</evidence>
<evidence type="ECO:0000313" key="5">
    <source>
        <dbReference type="Proteomes" id="UP000033558"/>
    </source>
</evidence>
<dbReference type="HOGENOM" id="CLU_023194_0_1_9"/>
<dbReference type="Pfam" id="PF01408">
    <property type="entry name" value="GFO_IDH_MocA"/>
    <property type="match status" value="1"/>
</dbReference>
<comment type="caution">
    <text evidence="4">The sequence shown here is derived from an EMBL/GenBank/DDBJ whole genome shotgun (WGS) entry which is preliminary data.</text>
</comment>
<dbReference type="Gene3D" id="3.30.360.10">
    <property type="entry name" value="Dihydrodipicolinate Reductase, domain 2"/>
    <property type="match status" value="1"/>
</dbReference>
<dbReference type="Proteomes" id="UP000033558">
    <property type="component" value="Unassembled WGS sequence"/>
</dbReference>
<dbReference type="OrthoDB" id="9815825at2"/>
<dbReference type="PANTHER" id="PTHR43593">
    <property type="match status" value="1"/>
</dbReference>
<dbReference type="SUPFAM" id="SSF51735">
    <property type="entry name" value="NAD(P)-binding Rossmann-fold domains"/>
    <property type="match status" value="1"/>
</dbReference>
<organism evidence="4 5">
    <name type="scientific">Bombilactobacillus mellifer</name>
    <dbReference type="NCBI Taxonomy" id="1218492"/>
    <lineage>
        <taxon>Bacteria</taxon>
        <taxon>Bacillati</taxon>
        <taxon>Bacillota</taxon>
        <taxon>Bacilli</taxon>
        <taxon>Lactobacillales</taxon>
        <taxon>Lactobacillaceae</taxon>
        <taxon>Bombilactobacillus</taxon>
    </lineage>
</organism>
<dbReference type="PANTHER" id="PTHR43593:SF1">
    <property type="entry name" value="INOSITOL 2-DEHYDROGENASE"/>
    <property type="match status" value="1"/>
</dbReference>
<comment type="similarity">
    <text evidence="1">Belongs to the Gfo/Idh/MocA family.</text>
</comment>
<dbReference type="AlphaFoldDB" id="A0A0F4LSX9"/>
<dbReference type="STRING" id="1218492.JG30_13410"/>
<dbReference type="PATRIC" id="fig|1218492.5.peg.1392"/>
<dbReference type="GO" id="GO:0000166">
    <property type="term" value="F:nucleotide binding"/>
    <property type="evidence" value="ECO:0007669"/>
    <property type="project" value="InterPro"/>
</dbReference>
<accession>A0A0F4LSX9</accession>
<evidence type="ECO:0000313" key="4">
    <source>
        <dbReference type="EMBL" id="KJY60656.1"/>
    </source>
</evidence>
<dbReference type="InterPro" id="IPR036291">
    <property type="entry name" value="NAD(P)-bd_dom_sf"/>
</dbReference>
<feature type="domain" description="Gfo/Idh/MocA-like oxidoreductase N-terminal" evidence="2">
    <location>
        <begin position="2"/>
        <end position="124"/>
    </location>
</feature>
<protein>
    <submittedName>
        <fullName evidence="4">Inositol 2-dehydrogenase/D-chiro-inositol 3-dehydrogenase</fullName>
    </submittedName>
</protein>
<name>A0A0F4LSX9_9LACO</name>
<dbReference type="EMBL" id="JXJQ01000010">
    <property type="protein sequence ID" value="KJY60656.1"/>
    <property type="molecule type" value="Genomic_DNA"/>
</dbReference>
<reference evidence="4 5" key="1">
    <citation type="submission" date="2015-01" db="EMBL/GenBank/DDBJ databases">
        <title>Comparative genomics of the lactic acid bacteria isolated from the honey bee gut.</title>
        <authorList>
            <person name="Ellegaard K.M."/>
            <person name="Tamarit D."/>
            <person name="Javelind E."/>
            <person name="Olofsson T."/>
            <person name="Andersson S.G."/>
            <person name="Vasquez A."/>
        </authorList>
    </citation>
    <scope>NUCLEOTIDE SEQUENCE [LARGE SCALE GENOMIC DNA]</scope>
    <source>
        <strain evidence="4 5">Bin4</strain>
    </source>
</reference>
<evidence type="ECO:0000256" key="1">
    <source>
        <dbReference type="ARBA" id="ARBA00010928"/>
    </source>
</evidence>
<evidence type="ECO:0000259" key="2">
    <source>
        <dbReference type="Pfam" id="PF01408"/>
    </source>
</evidence>